<evidence type="ECO:0000256" key="22">
    <source>
        <dbReference type="ARBA" id="ARBA00074145"/>
    </source>
</evidence>
<evidence type="ECO:0000256" key="19">
    <source>
        <dbReference type="ARBA" id="ARBA00048202"/>
    </source>
</evidence>
<dbReference type="Pfam" id="PF02233">
    <property type="entry name" value="PNTB"/>
    <property type="match status" value="1"/>
</dbReference>
<keyword evidence="16" id="KW-0520">NAD</keyword>
<comment type="catalytic activity">
    <reaction evidence="19">
        <text>NAD(+) + NADPH + H(+)(in) = NADH + NADP(+) + H(+)(out)</text>
        <dbReference type="Rhea" id="RHEA:47992"/>
        <dbReference type="ChEBI" id="CHEBI:15378"/>
        <dbReference type="ChEBI" id="CHEBI:57540"/>
        <dbReference type="ChEBI" id="CHEBI:57783"/>
        <dbReference type="ChEBI" id="CHEBI:57945"/>
        <dbReference type="ChEBI" id="CHEBI:58349"/>
        <dbReference type="EC" id="7.1.1.1"/>
    </reaction>
</comment>
<keyword evidence="13" id="KW-1278">Translocase</keyword>
<dbReference type="NCBIfam" id="TIGR00561">
    <property type="entry name" value="pntA"/>
    <property type="match status" value="1"/>
</dbReference>
<dbReference type="SMART" id="SM01002">
    <property type="entry name" value="AlaDh_PNT_C"/>
    <property type="match status" value="1"/>
</dbReference>
<evidence type="ECO:0000256" key="9">
    <source>
        <dbReference type="ARBA" id="ARBA00022741"/>
    </source>
</evidence>
<dbReference type="GO" id="GO:0050661">
    <property type="term" value="F:NADP binding"/>
    <property type="evidence" value="ECO:0007669"/>
    <property type="project" value="TreeGrafter"/>
</dbReference>
<keyword evidence="12" id="KW-0809">Transit peptide</keyword>
<evidence type="ECO:0000256" key="2">
    <source>
        <dbReference type="ARBA" id="ARBA00004429"/>
    </source>
</evidence>
<dbReference type="InterPro" id="IPR026255">
    <property type="entry name" value="NADP_transhyd_a"/>
</dbReference>
<keyword evidence="7" id="KW-0997">Cell inner membrane</keyword>
<dbReference type="CDD" id="cd05304">
    <property type="entry name" value="Rubrum_tdh"/>
    <property type="match status" value="1"/>
</dbReference>
<dbReference type="PANTHER" id="PTHR10160">
    <property type="entry name" value="NAD(P) TRANSHYDROGENASE"/>
    <property type="match status" value="1"/>
</dbReference>
<evidence type="ECO:0000256" key="10">
    <source>
        <dbReference type="ARBA" id="ARBA00022792"/>
    </source>
</evidence>
<proteinExistence type="inferred from homology"/>
<feature type="transmembrane region" description="Helical" evidence="24">
    <location>
        <begin position="737"/>
        <end position="755"/>
    </location>
</feature>
<reference evidence="27" key="1">
    <citation type="submission" date="2020-08" db="EMBL/GenBank/DDBJ databases">
        <title>Spodoptera exigua strain:BAW_Kor-Di-RS1 Genome sequencing and assembly.</title>
        <authorList>
            <person name="Kim J."/>
            <person name="Nam H.Y."/>
            <person name="Kwon M."/>
            <person name="Choi J.H."/>
            <person name="Cho S.R."/>
            <person name="Kim G.-H."/>
        </authorList>
    </citation>
    <scope>NUCLEOTIDE SEQUENCE</scope>
    <source>
        <strain evidence="27">BAW_Kor-Di-RS1</strain>
        <tissue evidence="27">Whole-body</tissue>
    </source>
</reference>
<feature type="transmembrane region" description="Helical" evidence="24">
    <location>
        <begin position="629"/>
        <end position="647"/>
    </location>
</feature>
<protein>
    <recommendedName>
        <fullName evidence="22">NAD(P) transhydrogenase, mitochondrial</fullName>
        <ecNumber evidence="5">7.1.1.1</ecNumber>
    </recommendedName>
    <alternativeName>
        <fullName evidence="23">Nicotinamide nucleotide transhydrogenase</fullName>
    </alternativeName>
</protein>
<evidence type="ECO:0000256" key="20">
    <source>
        <dbReference type="ARBA" id="ARBA00054910"/>
    </source>
</evidence>
<dbReference type="GO" id="GO:0005743">
    <property type="term" value="C:mitochondrial inner membrane"/>
    <property type="evidence" value="ECO:0007669"/>
    <property type="project" value="UniProtKB-SubCell"/>
</dbReference>
<dbReference type="InterPro" id="IPR034300">
    <property type="entry name" value="PNTB-like"/>
</dbReference>
<dbReference type="InterPro" id="IPR029035">
    <property type="entry name" value="DHS-like_NAD/FAD-binding_dom"/>
</dbReference>
<dbReference type="FunFam" id="3.40.50.720:FF:000028">
    <property type="entry name" value="NAD(P) transhydrogenase subunit alpha"/>
    <property type="match status" value="1"/>
</dbReference>
<evidence type="ECO:0000256" key="1">
    <source>
        <dbReference type="ARBA" id="ARBA00004292"/>
    </source>
</evidence>
<feature type="transmembrane region" description="Helical" evidence="24">
    <location>
        <begin position="659"/>
        <end position="679"/>
    </location>
</feature>
<evidence type="ECO:0000256" key="14">
    <source>
        <dbReference type="ARBA" id="ARBA00022989"/>
    </source>
</evidence>
<evidence type="ECO:0000256" key="23">
    <source>
        <dbReference type="ARBA" id="ARBA00079255"/>
    </source>
</evidence>
<keyword evidence="9" id="KW-0547">Nucleotide-binding</keyword>
<evidence type="ECO:0000256" key="5">
    <source>
        <dbReference type="ARBA" id="ARBA00012943"/>
    </source>
</evidence>
<feature type="domain" description="Alanine dehydrogenase/pyridine nucleotide transhydrogenase NAD(H)-binding" evidence="25">
    <location>
        <begin position="180"/>
        <end position="344"/>
    </location>
</feature>
<evidence type="ECO:0000256" key="21">
    <source>
        <dbReference type="ARBA" id="ARBA00061558"/>
    </source>
</evidence>
<dbReference type="InterPro" id="IPR007886">
    <property type="entry name" value="AlaDH/PNT_N"/>
</dbReference>
<dbReference type="FunFam" id="3.40.50.1220:FF:000002">
    <property type="entry name" value="NAD(P) transhydrogenase subunit beta"/>
    <property type="match status" value="1"/>
</dbReference>
<comment type="caution">
    <text evidence="27">The sequence shown here is derived from an EMBL/GenBank/DDBJ whole genome shotgun (WGS) entry which is preliminary data.</text>
</comment>
<keyword evidence="10" id="KW-0999">Mitochondrion inner membrane</keyword>
<dbReference type="GO" id="GO:0005886">
    <property type="term" value="C:plasma membrane"/>
    <property type="evidence" value="ECO:0007669"/>
    <property type="project" value="UniProtKB-SubCell"/>
</dbReference>
<evidence type="ECO:0000256" key="15">
    <source>
        <dbReference type="ARBA" id="ARBA00022990"/>
    </source>
</evidence>
<dbReference type="SUPFAM" id="SSF52467">
    <property type="entry name" value="DHS-like NAD/FAD-binding domain"/>
    <property type="match status" value="1"/>
</dbReference>
<dbReference type="InterPro" id="IPR007698">
    <property type="entry name" value="AlaDH/PNT_NAD(H)-bd"/>
</dbReference>
<feature type="transmembrane region" description="Helical" evidence="24">
    <location>
        <begin position="604"/>
        <end position="623"/>
    </location>
</feature>
<evidence type="ECO:0000256" key="6">
    <source>
        <dbReference type="ARBA" id="ARBA00022475"/>
    </source>
</evidence>
<dbReference type="EMBL" id="JACKWZ010000115">
    <property type="protein sequence ID" value="KAF9415219.1"/>
    <property type="molecule type" value="Genomic_DNA"/>
</dbReference>
<feature type="transmembrane region" description="Helical" evidence="24">
    <location>
        <begin position="699"/>
        <end position="717"/>
    </location>
</feature>
<dbReference type="Gene3D" id="3.40.50.720">
    <property type="entry name" value="NAD(P)-binding Rossmann-like Domain"/>
    <property type="match status" value="2"/>
</dbReference>
<dbReference type="Gene3D" id="3.40.50.1220">
    <property type="entry name" value="TPP-binding domain"/>
    <property type="match status" value="1"/>
</dbReference>
<dbReference type="EC" id="7.1.1.1" evidence="5"/>
<evidence type="ECO:0000256" key="7">
    <source>
        <dbReference type="ARBA" id="ARBA00022519"/>
    </source>
</evidence>
<feature type="domain" description="Alanine dehydrogenase/pyridine nucleotide transhydrogenase N-terminal" evidence="26">
    <location>
        <begin position="43"/>
        <end position="171"/>
    </location>
</feature>
<feature type="transmembrane region" description="Helical" evidence="24">
    <location>
        <begin position="486"/>
        <end position="507"/>
    </location>
</feature>
<keyword evidence="28" id="KW-1185">Reference proteome</keyword>
<organism evidence="27 28">
    <name type="scientific">Spodoptera exigua</name>
    <name type="common">Beet armyworm</name>
    <name type="synonym">Noctua fulgens</name>
    <dbReference type="NCBI Taxonomy" id="7107"/>
    <lineage>
        <taxon>Eukaryota</taxon>
        <taxon>Metazoa</taxon>
        <taxon>Ecdysozoa</taxon>
        <taxon>Arthropoda</taxon>
        <taxon>Hexapoda</taxon>
        <taxon>Insecta</taxon>
        <taxon>Pterygota</taxon>
        <taxon>Neoptera</taxon>
        <taxon>Endopterygota</taxon>
        <taxon>Lepidoptera</taxon>
        <taxon>Glossata</taxon>
        <taxon>Ditrysia</taxon>
        <taxon>Noctuoidea</taxon>
        <taxon>Noctuidae</taxon>
        <taxon>Amphipyrinae</taxon>
        <taxon>Spodoptera</taxon>
    </lineage>
</organism>
<keyword evidence="8 24" id="KW-0812">Transmembrane</keyword>
<evidence type="ECO:0000256" key="11">
    <source>
        <dbReference type="ARBA" id="ARBA00022857"/>
    </source>
</evidence>
<keyword evidence="6" id="KW-1003">Cell membrane</keyword>
<dbReference type="SUPFAM" id="SSF51735">
    <property type="entry name" value="NAD(P)-binding Rossmann-fold domains"/>
    <property type="match status" value="1"/>
</dbReference>
<dbReference type="GO" id="GO:0006740">
    <property type="term" value="P:NADPH regeneration"/>
    <property type="evidence" value="ECO:0007669"/>
    <property type="project" value="TreeGrafter"/>
</dbReference>
<feature type="transmembrane region" description="Helical" evidence="24">
    <location>
        <begin position="579"/>
        <end position="597"/>
    </location>
</feature>
<evidence type="ECO:0000256" key="8">
    <source>
        <dbReference type="ARBA" id="ARBA00022692"/>
    </source>
</evidence>
<evidence type="ECO:0000256" key="24">
    <source>
        <dbReference type="SAM" id="Phobius"/>
    </source>
</evidence>
<evidence type="ECO:0000256" key="4">
    <source>
        <dbReference type="ARBA" id="ARBA00011738"/>
    </source>
</evidence>
<dbReference type="InterPro" id="IPR024605">
    <property type="entry name" value="NADP_transhyd_a_C"/>
</dbReference>
<dbReference type="InterPro" id="IPR036291">
    <property type="entry name" value="NAD(P)-bd_dom_sf"/>
</dbReference>
<evidence type="ECO:0000256" key="13">
    <source>
        <dbReference type="ARBA" id="ARBA00022967"/>
    </source>
</evidence>
<evidence type="ECO:0000256" key="18">
    <source>
        <dbReference type="ARBA" id="ARBA00023136"/>
    </source>
</evidence>
<evidence type="ECO:0000259" key="25">
    <source>
        <dbReference type="SMART" id="SM01002"/>
    </source>
</evidence>
<comment type="subunit">
    <text evidence="4">Homodimer.</text>
</comment>
<keyword evidence="17" id="KW-0496">Mitochondrion</keyword>
<gene>
    <name evidence="27" type="ORF">HW555_007095</name>
</gene>
<dbReference type="AlphaFoldDB" id="A0A835L2Z8"/>
<evidence type="ECO:0000256" key="3">
    <source>
        <dbReference type="ARBA" id="ARBA00005624"/>
    </source>
</evidence>
<accession>A0A835L2Z8</accession>
<dbReference type="Pfam" id="PF05222">
    <property type="entry name" value="AlaDh_PNT_N"/>
    <property type="match status" value="1"/>
</dbReference>
<evidence type="ECO:0000256" key="17">
    <source>
        <dbReference type="ARBA" id="ARBA00023128"/>
    </source>
</evidence>
<dbReference type="Pfam" id="PF12769">
    <property type="entry name" value="PNTB_4TM"/>
    <property type="match status" value="1"/>
</dbReference>
<comment type="similarity">
    <text evidence="21">In the C-terminal section; belongs to the PNT beta subunit family.</text>
</comment>
<feature type="transmembrane region" description="Helical" evidence="24">
    <location>
        <begin position="513"/>
        <end position="533"/>
    </location>
</feature>
<feature type="transmembrane region" description="Helical" evidence="24">
    <location>
        <begin position="553"/>
        <end position="573"/>
    </location>
</feature>
<dbReference type="NCBIfam" id="NF006942">
    <property type="entry name" value="PRK09424.1"/>
    <property type="match status" value="1"/>
</dbReference>
<comment type="similarity">
    <text evidence="3">In the N-terminal section; belongs to the AlaDH/PNT family.</text>
</comment>
<evidence type="ECO:0000256" key="12">
    <source>
        <dbReference type="ARBA" id="ARBA00022946"/>
    </source>
</evidence>
<dbReference type="GO" id="GO:0008750">
    <property type="term" value="F:proton-translocating NAD(P)+ transhydrogenase activity"/>
    <property type="evidence" value="ECO:0007669"/>
    <property type="project" value="UniProtKB-EC"/>
</dbReference>
<keyword evidence="18 24" id="KW-0472">Membrane</keyword>
<evidence type="ECO:0000256" key="16">
    <source>
        <dbReference type="ARBA" id="ARBA00023027"/>
    </source>
</evidence>
<keyword evidence="15" id="KW-0007">Acetylation</keyword>
<keyword evidence="14 24" id="KW-1133">Transmembrane helix</keyword>
<feature type="transmembrane region" description="Helical" evidence="24">
    <location>
        <begin position="461"/>
        <end position="479"/>
    </location>
</feature>
<keyword evidence="11" id="KW-0521">NADP</keyword>
<dbReference type="Proteomes" id="UP000648187">
    <property type="component" value="Unassembled WGS sequence"/>
</dbReference>
<dbReference type="Pfam" id="PF01262">
    <property type="entry name" value="AlaDh_PNT_C"/>
    <property type="match status" value="1"/>
</dbReference>
<feature type="transmembrane region" description="Helical" evidence="24">
    <location>
        <begin position="813"/>
        <end position="833"/>
    </location>
</feature>
<dbReference type="SMART" id="SM01003">
    <property type="entry name" value="AlaDh_PNT_N"/>
    <property type="match status" value="1"/>
</dbReference>
<comment type="function">
    <text evidence="20">The transhydrogenation between NADH and NADP is coupled to respiration and ATP hydrolysis and functions as a proton pump across the membrane. May play a role in reactive oxygen species (ROS) detoxification in the adrenal gland.</text>
</comment>
<dbReference type="SUPFAM" id="SSF52283">
    <property type="entry name" value="Formate/glycerate dehydrogenase catalytic domain-like"/>
    <property type="match status" value="1"/>
</dbReference>
<name>A0A835L2Z8_SPOEX</name>
<evidence type="ECO:0000313" key="27">
    <source>
        <dbReference type="EMBL" id="KAF9415219.1"/>
    </source>
</evidence>
<sequence length="1039" mass="108866">MSGSVRLLCIRKPLQRSWHYRLSSSSATAPPTPGIPYSKLSVGIPKEIWENEKRVAVVPAVVSKLVKKGFSVNIEENAGALANFPNKSYEEAGAKVTSLKDTFQSDIILKTMKYKVLDPKGRLYHFYILHKIRNLIKKLANKNVNAFAMDCVPRISRAQAFDALSSMANVAGYRAVIEAAAHFPRFFSGQMTAAGRVPPCRVLVVGGGVAGLAAAAQARCMGAAVRAFDTRPAVREQIESLGAQFITMDMKEEGAGAGGYAKEMSQEFLDAERALLGKEARTSDVVITTALIPGKPAPVLILEDAVRDMAPGSVIVDLAAEMGGNVQTTKKGEISKIHGVTHIGLTDMPSRMPAHASTLYANNISGFLFSLGTNDHFHINLEDEVTRGAIVLKAGELLWPAPPPPSMAAVQASSPTPTAVAKPEPPNPFNETLKDAFLIGWADWFGIAAPNPAFTTMTTTLALSGVVGYHTVWGVVPALHSPLMSVTNAVSGITAVGGLLLMGGGYLPETPVQWLASTAALISFVNVFGGFLVTQRMLDMFKRPNDPPEYGYLYGIPAAALLGGYITAAMQGYSEVHQIAYLASSLCCVGALAGLSSQTTARKGNYLGMIGVSGGIAATLGMLTPSHPVLAQMLGVAGIGGIIGSTIAKKIEITDLPQLVAGFHSLVGMAAVLTCLATYMHDFPAMAMDPTAATLKTSLFLGTYIGGITFTGSLVAYGKLQGSLSSAPLMLPGRHAINAGLLAGSLGCGGALLAFPDLPGLPLLSAAAVLSGIQGLTLTAAIGGADMPVVITVLNSYSGWALCAEGFMLNNSLMTIVGALIGSSGAILSYIMCKAMNRSLPNVILGGYGVTSSGSARPAGATHTEVTVDSAADLIHRASNIIITPGYGLCVAKAQYPIAELVDILKGIGKKVRFAIHPVAGRMPGQLNVLLAEAGVPYDDVFEMEEINDDFPETDLVLVIGANDTVNSAAETDPQSPIAGMPVLKVWKANQVVVMKRSMGVGYAAVDNPIFYNNNTAMLLGDAKKTCDALLDRIKHLTA</sequence>
<evidence type="ECO:0000313" key="28">
    <source>
        <dbReference type="Proteomes" id="UP000648187"/>
    </source>
</evidence>
<evidence type="ECO:0000259" key="26">
    <source>
        <dbReference type="SMART" id="SM01003"/>
    </source>
</evidence>
<comment type="subcellular location">
    <subcellularLocation>
        <location evidence="2">Cell inner membrane</location>
        <topology evidence="2">Multi-pass membrane protein</topology>
    </subcellularLocation>
    <subcellularLocation>
        <location evidence="1">Mitochondrion inner membrane</location>
        <topology evidence="1">Multi-pass membrane protein</topology>
        <orientation evidence="1">Matrix side</orientation>
    </subcellularLocation>
</comment>
<dbReference type="PANTHER" id="PTHR10160:SF19">
    <property type="entry name" value="PROTON-TRANSLOCATING NAD(P)(+) TRANSHYDROGENASE"/>
    <property type="match status" value="1"/>
</dbReference>